<proteinExistence type="inferred from homology"/>
<dbReference type="Pfam" id="PF00884">
    <property type="entry name" value="Sulfatase"/>
    <property type="match status" value="1"/>
</dbReference>
<dbReference type="InterPro" id="IPR024607">
    <property type="entry name" value="Sulfatase_CS"/>
</dbReference>
<evidence type="ECO:0000256" key="3">
    <source>
        <dbReference type="ARBA" id="ARBA00022801"/>
    </source>
</evidence>
<evidence type="ECO:0000256" key="2">
    <source>
        <dbReference type="ARBA" id="ARBA00022723"/>
    </source>
</evidence>
<dbReference type="CDD" id="cd16145">
    <property type="entry name" value="ARS_like"/>
    <property type="match status" value="1"/>
</dbReference>
<organism evidence="7 8">
    <name type="scientific">Dyadobacter fermentans (strain ATCC 700827 / DSM 18053 / CIP 107007 / KCTC 52180 / NS114)</name>
    <dbReference type="NCBI Taxonomy" id="471854"/>
    <lineage>
        <taxon>Bacteria</taxon>
        <taxon>Pseudomonadati</taxon>
        <taxon>Bacteroidota</taxon>
        <taxon>Cytophagia</taxon>
        <taxon>Cytophagales</taxon>
        <taxon>Spirosomataceae</taxon>
        <taxon>Dyadobacter</taxon>
    </lineage>
</organism>
<dbReference type="InterPro" id="IPR000917">
    <property type="entry name" value="Sulfatase_N"/>
</dbReference>
<evidence type="ECO:0000259" key="6">
    <source>
        <dbReference type="Pfam" id="PF00884"/>
    </source>
</evidence>
<dbReference type="InterPro" id="IPR017850">
    <property type="entry name" value="Alkaline_phosphatase_core_sf"/>
</dbReference>
<dbReference type="Gene3D" id="3.40.720.10">
    <property type="entry name" value="Alkaline Phosphatase, subunit A"/>
    <property type="match status" value="1"/>
</dbReference>
<dbReference type="PANTHER" id="PTHR42693:SF53">
    <property type="entry name" value="ENDO-4-O-SULFATASE"/>
    <property type="match status" value="1"/>
</dbReference>
<dbReference type="EMBL" id="CP001619">
    <property type="protein sequence ID" value="ACT92880.1"/>
    <property type="molecule type" value="Genomic_DNA"/>
</dbReference>
<feature type="signal peptide" evidence="5">
    <location>
        <begin position="1"/>
        <end position="20"/>
    </location>
</feature>
<feature type="chain" id="PRO_5002971848" evidence="5">
    <location>
        <begin position="21"/>
        <end position="457"/>
    </location>
</feature>
<dbReference type="AlphaFoldDB" id="C6VSQ8"/>
<evidence type="ECO:0000313" key="7">
    <source>
        <dbReference type="EMBL" id="ACT92880.1"/>
    </source>
</evidence>
<dbReference type="HOGENOM" id="CLU_006332_10_4_10"/>
<dbReference type="Proteomes" id="UP000002011">
    <property type="component" value="Chromosome"/>
</dbReference>
<keyword evidence="4" id="KW-0106">Calcium</keyword>
<dbReference type="eggNOG" id="COG3119">
    <property type="taxonomic scope" value="Bacteria"/>
</dbReference>
<dbReference type="PROSITE" id="PS00523">
    <property type="entry name" value="SULFATASE_1"/>
    <property type="match status" value="1"/>
</dbReference>
<evidence type="ECO:0000256" key="1">
    <source>
        <dbReference type="ARBA" id="ARBA00008779"/>
    </source>
</evidence>
<keyword evidence="2" id="KW-0479">Metal-binding</keyword>
<dbReference type="RefSeq" id="WP_015811134.1">
    <property type="nucleotide sequence ID" value="NC_013037.1"/>
</dbReference>
<dbReference type="SUPFAM" id="SSF53649">
    <property type="entry name" value="Alkaline phosphatase-like"/>
    <property type="match status" value="1"/>
</dbReference>
<dbReference type="STRING" id="471854.Dfer_1638"/>
<dbReference type="GO" id="GO:0046872">
    <property type="term" value="F:metal ion binding"/>
    <property type="evidence" value="ECO:0007669"/>
    <property type="project" value="UniProtKB-KW"/>
</dbReference>
<keyword evidence="5" id="KW-0732">Signal</keyword>
<dbReference type="PANTHER" id="PTHR42693">
    <property type="entry name" value="ARYLSULFATASE FAMILY MEMBER"/>
    <property type="match status" value="1"/>
</dbReference>
<sequence length="457" mass="50165">MLKRLSTWALALLIGARAMGQSPNIVFILADDLGYGDIGAHGQKLLRTPNIDALAKEGMIFTDIHAGAPVCSPSRSVLITGLHTGHTTIRGNATIRGGIVGNKGKQTVRRANLAAGDFTVGKLMAQSGYTTALTGKWHLDGYDTLATPIHRGFDQFSGWLIAYPGTYANGYWPAKRYVNGVLKDVEQNENGRKGYYADDLTTDESLAFLAAQKDAKKPFVLMINYNSPHSPLDAADSSAYKDRDWPQDMKIYGAQVHHLDENVGKIKKYLTESGLAKNTIVFFCSDNGPRSEGTPQQTAIAEFFDSNGRLRGYKRDMYEGGIRVPMVVWAPGIVKPGSVSSEPAYFADIMPTFADIAGSKVSYTTDGASVLASIKGKAAWQPRFLYWEFFEKGFEQAVRYGKWKAVKAKGKLELYDLDKDISETNDVSADNPAIVAKIENYLKTSRTESPFWPVEGK</sequence>
<keyword evidence="8" id="KW-1185">Reference proteome</keyword>
<name>C6VSQ8_DYAFD</name>
<evidence type="ECO:0000256" key="4">
    <source>
        <dbReference type="ARBA" id="ARBA00022837"/>
    </source>
</evidence>
<comment type="similarity">
    <text evidence="1">Belongs to the sulfatase family.</text>
</comment>
<evidence type="ECO:0000256" key="5">
    <source>
        <dbReference type="SAM" id="SignalP"/>
    </source>
</evidence>
<evidence type="ECO:0000313" key="8">
    <source>
        <dbReference type="Proteomes" id="UP000002011"/>
    </source>
</evidence>
<dbReference type="GO" id="GO:0004065">
    <property type="term" value="F:arylsulfatase activity"/>
    <property type="evidence" value="ECO:0007669"/>
    <property type="project" value="TreeGrafter"/>
</dbReference>
<dbReference type="InterPro" id="IPR050738">
    <property type="entry name" value="Sulfatase"/>
</dbReference>
<keyword evidence="3" id="KW-0378">Hydrolase</keyword>
<protein>
    <submittedName>
        <fullName evidence="7">Sulfatase</fullName>
    </submittedName>
</protein>
<gene>
    <name evidence="7" type="ordered locus">Dfer_1638</name>
</gene>
<dbReference type="OrthoDB" id="9764377at2"/>
<reference evidence="7 8" key="1">
    <citation type="journal article" date="2009" name="Stand. Genomic Sci.">
        <title>Complete genome sequence of Dyadobacter fermentans type strain (NS114).</title>
        <authorList>
            <person name="Lang E."/>
            <person name="Lapidus A."/>
            <person name="Chertkov O."/>
            <person name="Brettin T."/>
            <person name="Detter J.C."/>
            <person name="Han C."/>
            <person name="Copeland A."/>
            <person name="Glavina Del Rio T."/>
            <person name="Nolan M."/>
            <person name="Chen F."/>
            <person name="Lucas S."/>
            <person name="Tice H."/>
            <person name="Cheng J.F."/>
            <person name="Land M."/>
            <person name="Hauser L."/>
            <person name="Chang Y.J."/>
            <person name="Jeffries C.D."/>
            <person name="Kopitz M."/>
            <person name="Bruce D."/>
            <person name="Goodwin L."/>
            <person name="Pitluck S."/>
            <person name="Ovchinnikova G."/>
            <person name="Pati A."/>
            <person name="Ivanova N."/>
            <person name="Mavrommatis K."/>
            <person name="Chen A."/>
            <person name="Palaniappan K."/>
            <person name="Chain P."/>
            <person name="Bristow J."/>
            <person name="Eisen J.A."/>
            <person name="Markowitz V."/>
            <person name="Hugenholtz P."/>
            <person name="Goker M."/>
            <person name="Rohde M."/>
            <person name="Kyrpides N.C."/>
            <person name="Klenk H.P."/>
        </authorList>
    </citation>
    <scope>NUCLEOTIDE SEQUENCE [LARGE SCALE GENOMIC DNA]</scope>
    <source>
        <strain evidence="8">ATCC 700827 / DSM 18053 / CIP 107007 / KCTC 52180 / NS114</strain>
    </source>
</reference>
<accession>C6VSQ8</accession>
<feature type="domain" description="Sulfatase N-terminal" evidence="6">
    <location>
        <begin position="23"/>
        <end position="358"/>
    </location>
</feature>
<dbReference type="Gene3D" id="3.30.1120.10">
    <property type="match status" value="1"/>
</dbReference>
<dbReference type="KEGG" id="dfe:Dfer_1638"/>